<name>A0A914QPS8_9BILA</name>
<dbReference type="AlphaFoldDB" id="A0A914QPS8"/>
<evidence type="ECO:0000313" key="1">
    <source>
        <dbReference type="Proteomes" id="UP000887578"/>
    </source>
</evidence>
<sequence length="1082" mass="119899">MSNGTAGFINGSINAASVQKIQCVIDVQKLQIDGDVDSMDKLQLDTEWFILHGNLKNNKEVDIKNWGMLSTGNIKNTDSLIIDSYFVCTNTGQLEAKKSKIKAPFLFHVRFDDKDAALGIDTKNVDSLLSIESIIFACGESKLEAESIQNSTVLLFRFASLTATTTPDHDQLTHWNNTVKRLSNAFSSADKPSDETIKNLFSVYNEGAAANQHASEIDLNSHIQFYIEVKAIAQNLKQNGIQTFDHNDLIDALKRAHYQENLKQFNLLIDRCLSVKIYKFMRDLFLSKASLVGFQKKLGFDDLPSINQNKKGYQSVGYWGINVGGHVEASGDGIYENFTKNWISHGSYNSAGDIEISSNSIYQSKYGNMVAMLGSIFFQGNDGKFENVKSAKEIWADFAQDFEAQNVVSKIAKISANNIAINDIKSDEACIKAGNVAKVHNFQAHNVSIEAQNNVEADGIGENVTIISDKANVKASGKIQAENLSISASEFIDLVFDYGSNHQVGKINAKCRHMNNIQEFLHGTGVFNDMHVRNQLGLEASDEAVFLSNLHRNCSIEVKAKSIDIVGANSSAKSMKLEANDHLQVHHRSSINAGEDIVLRLNSNYELKIGNAQIRAGRNAKISAVRNVETVPEVIQFSQSSTKRRWGKKRTTWTTTTYVYGANITAGQELMFASDYESVIFESANLTATNLGLFATNGGVSLRGRTGGTTTSTKRSSFFGAFNKKSGSSDQTWHPTRVNANLISQARDFESTGSQINSPMAFIKAENVKLSGKKLAKQSFTAKQSIHGIGFQQNHSNQCQEYLADSYFNSCISTIKAKSLEVIEGYRINVAKEFFVNAEKATFEGAELHSYQSSSKFKTEYLLLSRTIKFREDTVTMSSMQRSNQVTNVGEKSVFHLRDATMKDANLNTNEFLGMIDDLQIVSNVSTKAGFSRKNEYEITFACINGVIVPIPGYSIAETEFTEQKVLQQSGVYSRKGIFDNLEIRHLMLQGGYIISDGEIKKFYQHCEKKDVFESSTFEANSSSFAVELDNNSHVQSVAIGQAEANFGVEATLSSTIGNISDLQNSRRVTNQWNKKESKFCF</sequence>
<keyword evidence="1" id="KW-1185">Reference proteome</keyword>
<organism evidence="1 2">
    <name type="scientific">Panagrolaimus davidi</name>
    <dbReference type="NCBI Taxonomy" id="227884"/>
    <lineage>
        <taxon>Eukaryota</taxon>
        <taxon>Metazoa</taxon>
        <taxon>Ecdysozoa</taxon>
        <taxon>Nematoda</taxon>
        <taxon>Chromadorea</taxon>
        <taxon>Rhabditida</taxon>
        <taxon>Tylenchina</taxon>
        <taxon>Panagrolaimomorpha</taxon>
        <taxon>Panagrolaimoidea</taxon>
        <taxon>Panagrolaimidae</taxon>
        <taxon>Panagrolaimus</taxon>
    </lineage>
</organism>
<evidence type="ECO:0000313" key="2">
    <source>
        <dbReference type="WBParaSite" id="PDA_v2.g5394.t1"/>
    </source>
</evidence>
<protein>
    <submittedName>
        <fullName evidence="2">Uncharacterized protein</fullName>
    </submittedName>
</protein>
<reference evidence="2" key="1">
    <citation type="submission" date="2022-11" db="UniProtKB">
        <authorList>
            <consortium name="WormBaseParasite"/>
        </authorList>
    </citation>
    <scope>IDENTIFICATION</scope>
</reference>
<accession>A0A914QPS8</accession>
<dbReference type="WBParaSite" id="PDA_v2.g5394.t1">
    <property type="protein sequence ID" value="PDA_v2.g5394.t1"/>
    <property type="gene ID" value="PDA_v2.g5394"/>
</dbReference>
<proteinExistence type="predicted"/>
<dbReference type="Proteomes" id="UP000887578">
    <property type="component" value="Unplaced"/>
</dbReference>